<accession>A0A2N3MZ14</accession>
<dbReference type="GO" id="GO:0071949">
    <property type="term" value="F:FAD binding"/>
    <property type="evidence" value="ECO:0007669"/>
    <property type="project" value="InterPro"/>
</dbReference>
<dbReference type="Pfam" id="PF08031">
    <property type="entry name" value="BBE"/>
    <property type="match status" value="1"/>
</dbReference>
<dbReference type="InterPro" id="IPR050432">
    <property type="entry name" value="FAD-linked_Oxidoreductases_BP"/>
</dbReference>
<evidence type="ECO:0000259" key="3">
    <source>
        <dbReference type="PROSITE" id="PS51387"/>
    </source>
</evidence>
<evidence type="ECO:0000256" key="1">
    <source>
        <dbReference type="ARBA" id="ARBA00005466"/>
    </source>
</evidence>
<dbReference type="PROSITE" id="PS51387">
    <property type="entry name" value="FAD_PCMH"/>
    <property type="match status" value="1"/>
</dbReference>
<proteinExistence type="inferred from homology"/>
<keyword evidence="5" id="KW-1185">Reference proteome</keyword>
<dbReference type="Gene3D" id="3.30.465.10">
    <property type="match status" value="2"/>
</dbReference>
<dbReference type="PANTHER" id="PTHR13878">
    <property type="entry name" value="GULONOLACTONE OXIDASE"/>
    <property type="match status" value="1"/>
</dbReference>
<comment type="caution">
    <text evidence="4">The sequence shown here is derived from an EMBL/GenBank/DDBJ whole genome shotgun (WGS) entry which is preliminary data.</text>
</comment>
<reference evidence="4 5" key="1">
    <citation type="journal article" date="2017" name="G3 (Bethesda)">
        <title>First Draft Genome Sequence of the Pathogenic Fungus Lomentospora prolificans (Formerly Scedosporium prolificans).</title>
        <authorList>
            <person name="Luo R."/>
            <person name="Zimin A."/>
            <person name="Workman R."/>
            <person name="Fan Y."/>
            <person name="Pertea G."/>
            <person name="Grossman N."/>
            <person name="Wear M.P."/>
            <person name="Jia B."/>
            <person name="Miller H."/>
            <person name="Casadevall A."/>
            <person name="Timp W."/>
            <person name="Zhang S.X."/>
            <person name="Salzberg S.L."/>
        </authorList>
    </citation>
    <scope>NUCLEOTIDE SEQUENCE [LARGE SCALE GENOMIC DNA]</scope>
    <source>
        <strain evidence="4 5">JHH-5317</strain>
    </source>
</reference>
<dbReference type="InterPro" id="IPR016169">
    <property type="entry name" value="FAD-bd_PCMH_sub2"/>
</dbReference>
<dbReference type="InterPro" id="IPR006094">
    <property type="entry name" value="Oxid_FAD_bind_N"/>
</dbReference>
<evidence type="ECO:0000256" key="2">
    <source>
        <dbReference type="ARBA" id="ARBA00023002"/>
    </source>
</evidence>
<keyword evidence="2" id="KW-0560">Oxidoreductase</keyword>
<dbReference type="STRING" id="41688.A0A2N3MZ14"/>
<dbReference type="InterPro" id="IPR012951">
    <property type="entry name" value="BBE"/>
</dbReference>
<dbReference type="Pfam" id="PF01565">
    <property type="entry name" value="FAD_binding_4"/>
    <property type="match status" value="1"/>
</dbReference>
<dbReference type="AlphaFoldDB" id="A0A2N3MZ14"/>
<dbReference type="InterPro" id="IPR016166">
    <property type="entry name" value="FAD-bd_PCMH"/>
</dbReference>
<dbReference type="VEuPathDB" id="FungiDB:jhhlp_008800"/>
<name>A0A2N3MZ14_9PEZI</name>
<protein>
    <recommendedName>
        <fullName evidence="3">FAD-binding PCMH-type domain-containing protein</fullName>
    </recommendedName>
</protein>
<sequence>MRCHRTQRQPNATELKRGKRGNAFSSVNIDYSHLPSAMEVEIRDGRIVLIYDTFLSAASLLTVVGFSRTAQAALTTDCYCLPGDACWPSEESWSTFNDTISGRLVKTVPIGSPCHDPNYDEAACEEIRASWNLPQLHFPSSSSVMQAYFANQSCDPFTERSQPCTLGNYVTFAVDVASNDHVTAALNFAKKNNIRVVVRNTGHDFFGRSTGAGALAIWTHHLKGFEVLDWSDEHYYDGPAIKVGAGVLGYEAIEAAYDNNLVLVTGECPTVGLAGGYTQGGGHSALSTSFGLAADQTLEFEVVVASGEVVKASRTENSDLYWALSGGGGGTYGVVTSLTVRAHPEATIGGASLQMAAAYTTEDNFYEAVSAFHDMLPAMTDQGAMVVYYVSNAVFVINPITVYNSTAAYVRDVVLAPFTAKLAELGIPATVKYSELSYRDHYDTYMGPLPNGHVAVEYQFGSRLIPRHLLESDNPSFQAALRNLTTHGVLAVGSAADYSVTNRNNAVHPAWKTTTVHLQLTTPWDSAPNAWSTMVNSQEQMTREFVPQLVDVAPESGAYFNEGDFREPNWQQTFFGSNYQALLEVKQKWDPESVFYVLKGVGSDAWTVAEDGRMCRA</sequence>
<feature type="domain" description="FAD-binding PCMH-type" evidence="3">
    <location>
        <begin position="166"/>
        <end position="345"/>
    </location>
</feature>
<dbReference type="InterPro" id="IPR036318">
    <property type="entry name" value="FAD-bd_PCMH-like_sf"/>
</dbReference>
<dbReference type="GO" id="GO:0016491">
    <property type="term" value="F:oxidoreductase activity"/>
    <property type="evidence" value="ECO:0007669"/>
    <property type="project" value="UniProtKB-KW"/>
</dbReference>
<gene>
    <name evidence="4" type="ORF">jhhlp_008800</name>
</gene>
<dbReference type="PANTHER" id="PTHR13878:SF91">
    <property type="entry name" value="FAD BINDING DOMAIN PROTEIN (AFU_ORTHOLOGUE AFUA_6G12070)-RELATED"/>
    <property type="match status" value="1"/>
</dbReference>
<dbReference type="SUPFAM" id="SSF56176">
    <property type="entry name" value="FAD-binding/transporter-associated domain-like"/>
    <property type="match status" value="1"/>
</dbReference>
<dbReference type="InParanoid" id="A0A2N3MZ14"/>
<dbReference type="Proteomes" id="UP000233524">
    <property type="component" value="Unassembled WGS sequence"/>
</dbReference>
<dbReference type="OrthoDB" id="9983560at2759"/>
<comment type="similarity">
    <text evidence="1">Belongs to the oxygen-dependent FAD-linked oxidoreductase family.</text>
</comment>
<evidence type="ECO:0000313" key="4">
    <source>
        <dbReference type="EMBL" id="PKS05424.1"/>
    </source>
</evidence>
<evidence type="ECO:0000313" key="5">
    <source>
        <dbReference type="Proteomes" id="UP000233524"/>
    </source>
</evidence>
<dbReference type="EMBL" id="NLAX01001623">
    <property type="protein sequence ID" value="PKS05424.1"/>
    <property type="molecule type" value="Genomic_DNA"/>
</dbReference>
<organism evidence="4 5">
    <name type="scientific">Lomentospora prolificans</name>
    <dbReference type="NCBI Taxonomy" id="41688"/>
    <lineage>
        <taxon>Eukaryota</taxon>
        <taxon>Fungi</taxon>
        <taxon>Dikarya</taxon>
        <taxon>Ascomycota</taxon>
        <taxon>Pezizomycotina</taxon>
        <taxon>Sordariomycetes</taxon>
        <taxon>Hypocreomycetidae</taxon>
        <taxon>Microascales</taxon>
        <taxon>Microascaceae</taxon>
        <taxon>Lomentospora</taxon>
    </lineage>
</organism>